<gene>
    <name evidence="1" type="ORF">FA95DRAFT_1556819</name>
</gene>
<sequence length="169" mass="18947">MMRPDTSWEHEMQHSIAASKPANEKISPRGSMPRQAPRDTQRLLRLSLRACVRHLDQRGHHALAGRYAEVTVSRKQSTSLSQESYGRDVDTGKTRSWTVEKSLSRYLALVYSEMIGGLREGRLNIRSATASEDLARYLLLSPVCRRLAESALHQGSNSKADEALERSAS</sequence>
<dbReference type="EMBL" id="MU275872">
    <property type="protein sequence ID" value="KAI0049519.1"/>
    <property type="molecule type" value="Genomic_DNA"/>
</dbReference>
<comment type="caution">
    <text evidence="1">The sequence shown here is derived from an EMBL/GenBank/DDBJ whole genome shotgun (WGS) entry which is preliminary data.</text>
</comment>
<dbReference type="Proteomes" id="UP000814033">
    <property type="component" value="Unassembled WGS sequence"/>
</dbReference>
<evidence type="ECO:0000313" key="1">
    <source>
        <dbReference type="EMBL" id="KAI0049519.1"/>
    </source>
</evidence>
<keyword evidence="2" id="KW-1185">Reference proteome</keyword>
<protein>
    <submittedName>
        <fullName evidence="1">Uncharacterized protein</fullName>
    </submittedName>
</protein>
<evidence type="ECO:0000313" key="2">
    <source>
        <dbReference type="Proteomes" id="UP000814033"/>
    </source>
</evidence>
<organism evidence="1 2">
    <name type="scientific">Auriscalpium vulgare</name>
    <dbReference type="NCBI Taxonomy" id="40419"/>
    <lineage>
        <taxon>Eukaryota</taxon>
        <taxon>Fungi</taxon>
        <taxon>Dikarya</taxon>
        <taxon>Basidiomycota</taxon>
        <taxon>Agaricomycotina</taxon>
        <taxon>Agaricomycetes</taxon>
        <taxon>Russulales</taxon>
        <taxon>Auriscalpiaceae</taxon>
        <taxon>Auriscalpium</taxon>
    </lineage>
</organism>
<reference evidence="1" key="2">
    <citation type="journal article" date="2022" name="New Phytol.">
        <title>Evolutionary transition to the ectomycorrhizal habit in the genomes of a hyperdiverse lineage of mushroom-forming fungi.</title>
        <authorList>
            <person name="Looney B."/>
            <person name="Miyauchi S."/>
            <person name="Morin E."/>
            <person name="Drula E."/>
            <person name="Courty P.E."/>
            <person name="Kohler A."/>
            <person name="Kuo A."/>
            <person name="LaButti K."/>
            <person name="Pangilinan J."/>
            <person name="Lipzen A."/>
            <person name="Riley R."/>
            <person name="Andreopoulos W."/>
            <person name="He G."/>
            <person name="Johnson J."/>
            <person name="Nolan M."/>
            <person name="Tritt A."/>
            <person name="Barry K.W."/>
            <person name="Grigoriev I.V."/>
            <person name="Nagy L.G."/>
            <person name="Hibbett D."/>
            <person name="Henrissat B."/>
            <person name="Matheny P.B."/>
            <person name="Labbe J."/>
            <person name="Martin F.M."/>
        </authorList>
    </citation>
    <scope>NUCLEOTIDE SEQUENCE</scope>
    <source>
        <strain evidence="1">FP105234-sp</strain>
    </source>
</reference>
<proteinExistence type="predicted"/>
<reference evidence="1" key="1">
    <citation type="submission" date="2021-02" db="EMBL/GenBank/DDBJ databases">
        <authorList>
            <consortium name="DOE Joint Genome Institute"/>
            <person name="Ahrendt S."/>
            <person name="Looney B.P."/>
            <person name="Miyauchi S."/>
            <person name="Morin E."/>
            <person name="Drula E."/>
            <person name="Courty P.E."/>
            <person name="Chicoki N."/>
            <person name="Fauchery L."/>
            <person name="Kohler A."/>
            <person name="Kuo A."/>
            <person name="Labutti K."/>
            <person name="Pangilinan J."/>
            <person name="Lipzen A."/>
            <person name="Riley R."/>
            <person name="Andreopoulos W."/>
            <person name="He G."/>
            <person name="Johnson J."/>
            <person name="Barry K.W."/>
            <person name="Grigoriev I.V."/>
            <person name="Nagy L."/>
            <person name="Hibbett D."/>
            <person name="Henrissat B."/>
            <person name="Matheny P.B."/>
            <person name="Labbe J."/>
            <person name="Martin F."/>
        </authorList>
    </citation>
    <scope>NUCLEOTIDE SEQUENCE</scope>
    <source>
        <strain evidence="1">FP105234-sp</strain>
    </source>
</reference>
<accession>A0ACB8RZ67</accession>
<name>A0ACB8RZ67_9AGAM</name>